<evidence type="ECO:0000256" key="1">
    <source>
        <dbReference type="SAM" id="Coils"/>
    </source>
</evidence>
<dbReference type="InterPro" id="IPR036869">
    <property type="entry name" value="J_dom_sf"/>
</dbReference>
<dbReference type="SUPFAM" id="SSF46565">
    <property type="entry name" value="Chaperone J-domain"/>
    <property type="match status" value="1"/>
</dbReference>
<dbReference type="SMART" id="SM00271">
    <property type="entry name" value="DnaJ"/>
    <property type="match status" value="1"/>
</dbReference>
<dbReference type="InterPro" id="IPR001623">
    <property type="entry name" value="DnaJ_domain"/>
</dbReference>
<gene>
    <name evidence="3" type="ORF">G4B88_029940</name>
</gene>
<dbReference type="Gene3D" id="3.80.10.10">
    <property type="entry name" value="Ribonuclease Inhibitor"/>
    <property type="match status" value="1"/>
</dbReference>
<feature type="domain" description="J" evidence="2">
    <location>
        <begin position="6"/>
        <end position="76"/>
    </location>
</feature>
<dbReference type="CDD" id="cd06257">
    <property type="entry name" value="DnaJ"/>
    <property type="match status" value="1"/>
</dbReference>
<dbReference type="PANTHER" id="PTHR45098:SF1">
    <property type="entry name" value="DNAJ DOMAIN CONTAINING PROTEIN, EXPRESSED"/>
    <property type="match status" value="1"/>
</dbReference>
<dbReference type="PROSITE" id="PS50076">
    <property type="entry name" value="DNAJ_2"/>
    <property type="match status" value="1"/>
</dbReference>
<dbReference type="InterPro" id="IPR032675">
    <property type="entry name" value="LRR_dom_sf"/>
</dbReference>
<protein>
    <recommendedName>
        <fullName evidence="2">J domain-containing protein</fullName>
    </recommendedName>
</protein>
<dbReference type="Proteomes" id="UP000583929">
    <property type="component" value="Unassembled WGS sequence"/>
</dbReference>
<dbReference type="Gene3D" id="1.10.287.110">
    <property type="entry name" value="DnaJ domain"/>
    <property type="match status" value="1"/>
</dbReference>
<dbReference type="InterPro" id="IPR018253">
    <property type="entry name" value="DnaJ_domain_CS"/>
</dbReference>
<dbReference type="SUPFAM" id="SSF52058">
    <property type="entry name" value="L domain-like"/>
    <property type="match status" value="1"/>
</dbReference>
<keyword evidence="1" id="KW-0175">Coiled coil</keyword>
<dbReference type="PANTHER" id="PTHR45098">
    <property type="entry name" value="DNAJ DOMAIN CONTAINING PROTEIN, EXPRESSED"/>
    <property type="match status" value="1"/>
</dbReference>
<dbReference type="EMBL" id="JAATIQ010000124">
    <property type="protein sequence ID" value="KAF4379948.1"/>
    <property type="molecule type" value="Genomic_DNA"/>
</dbReference>
<proteinExistence type="predicted"/>
<sequence length="339" mass="38327">MGVYLDHYAILGLPTGKEGAKLTVEEIRKAYKTMAMLLHPDKNRYDSKATAKFQRLQSSYDILMNDKTRQLFDEQLCRHFDAKRRKMDSDFARYKEEEAKAKAEAEARARAEAKAREEARAKAEAKAREELRARAEAKAREEARLATKTREEVIIAANALLTAVAKAKEAAIAKSHSSKVSLYLQLEILLRTLNLSHKYLKAPLPWSVSVTFQFKQIIDLSQNCFECLLPFGICGKNCSSLQVSNLKVNSFSGIIPPELGNCSSLEKLYLGMDCLTGCLTVFFYSTNLKQLQSFFCPENPTVHFKKLMKALIIANYKLEAQYQNVGEKKQPLGGFELVY</sequence>
<feature type="coiled-coil region" evidence="1">
    <location>
        <begin position="94"/>
        <end position="141"/>
    </location>
</feature>
<dbReference type="AlphaFoldDB" id="A0A7J6GAV2"/>
<keyword evidence="4" id="KW-1185">Reference proteome</keyword>
<organism evidence="3 4">
    <name type="scientific">Cannabis sativa</name>
    <name type="common">Hemp</name>
    <name type="synonym">Marijuana</name>
    <dbReference type="NCBI Taxonomy" id="3483"/>
    <lineage>
        <taxon>Eukaryota</taxon>
        <taxon>Viridiplantae</taxon>
        <taxon>Streptophyta</taxon>
        <taxon>Embryophyta</taxon>
        <taxon>Tracheophyta</taxon>
        <taxon>Spermatophyta</taxon>
        <taxon>Magnoliopsida</taxon>
        <taxon>eudicotyledons</taxon>
        <taxon>Gunneridae</taxon>
        <taxon>Pentapetalae</taxon>
        <taxon>rosids</taxon>
        <taxon>fabids</taxon>
        <taxon>Rosales</taxon>
        <taxon>Cannabaceae</taxon>
        <taxon>Cannabis</taxon>
    </lineage>
</organism>
<evidence type="ECO:0000313" key="4">
    <source>
        <dbReference type="Proteomes" id="UP000583929"/>
    </source>
</evidence>
<dbReference type="Pfam" id="PF00226">
    <property type="entry name" value="DnaJ"/>
    <property type="match status" value="1"/>
</dbReference>
<dbReference type="PROSITE" id="PS00636">
    <property type="entry name" value="DNAJ_1"/>
    <property type="match status" value="1"/>
</dbReference>
<accession>A0A7J6GAV2</accession>
<name>A0A7J6GAV2_CANSA</name>
<evidence type="ECO:0000313" key="3">
    <source>
        <dbReference type="EMBL" id="KAF4379948.1"/>
    </source>
</evidence>
<comment type="caution">
    <text evidence="3">The sequence shown here is derived from an EMBL/GenBank/DDBJ whole genome shotgun (WGS) entry which is preliminary data.</text>
</comment>
<reference evidence="3 4" key="1">
    <citation type="journal article" date="2020" name="bioRxiv">
        <title>Sequence and annotation of 42 cannabis genomes reveals extensive copy number variation in cannabinoid synthesis and pathogen resistance genes.</title>
        <authorList>
            <person name="Mckernan K.J."/>
            <person name="Helbert Y."/>
            <person name="Kane L.T."/>
            <person name="Ebling H."/>
            <person name="Zhang L."/>
            <person name="Liu B."/>
            <person name="Eaton Z."/>
            <person name="Mclaughlin S."/>
            <person name="Kingan S."/>
            <person name="Baybayan P."/>
            <person name="Concepcion G."/>
            <person name="Jordan M."/>
            <person name="Riva A."/>
            <person name="Barbazuk W."/>
            <person name="Harkins T."/>
        </authorList>
    </citation>
    <scope>NUCLEOTIDE SEQUENCE [LARGE SCALE GENOMIC DNA]</scope>
    <source>
        <strain evidence="4">cv. Jamaican Lion 4</strain>
        <tissue evidence="3">Leaf</tissue>
    </source>
</reference>
<evidence type="ECO:0000259" key="2">
    <source>
        <dbReference type="PROSITE" id="PS50076"/>
    </source>
</evidence>